<dbReference type="InterPro" id="IPR001138">
    <property type="entry name" value="Zn2Cys6_DnaBD"/>
</dbReference>
<dbReference type="CDD" id="cd12148">
    <property type="entry name" value="fungal_TF_MHR"/>
    <property type="match status" value="1"/>
</dbReference>
<dbReference type="SMART" id="SM00066">
    <property type="entry name" value="GAL4"/>
    <property type="match status" value="2"/>
</dbReference>
<dbReference type="PANTHER" id="PTHR47338:SF7">
    <property type="entry name" value="ZN(II)2CYS6 TRANSCRIPTION FACTOR (EUROFUNG)"/>
    <property type="match status" value="1"/>
</dbReference>
<accession>A0ABR1R0B4</accession>
<dbReference type="EMBL" id="JAQQWI010000024">
    <property type="protein sequence ID" value="KAK7994429.1"/>
    <property type="molecule type" value="Genomic_DNA"/>
</dbReference>
<evidence type="ECO:0000256" key="4">
    <source>
        <dbReference type="ARBA" id="ARBA00023163"/>
    </source>
</evidence>
<evidence type="ECO:0000259" key="7">
    <source>
        <dbReference type="PROSITE" id="PS50048"/>
    </source>
</evidence>
<dbReference type="PANTHER" id="PTHR47338">
    <property type="entry name" value="ZN(II)2CYS6 TRANSCRIPTION FACTOR (EUROFUNG)-RELATED"/>
    <property type="match status" value="1"/>
</dbReference>
<feature type="domain" description="Zn(2)-C6 fungal-type" evidence="7">
    <location>
        <begin position="37"/>
        <end position="67"/>
    </location>
</feature>
<keyword evidence="9" id="KW-1185">Reference proteome</keyword>
<proteinExistence type="predicted"/>
<dbReference type="PRINTS" id="PR00755">
    <property type="entry name" value="AFLATOXINBRP"/>
</dbReference>
<evidence type="ECO:0000256" key="2">
    <source>
        <dbReference type="ARBA" id="ARBA00022723"/>
    </source>
</evidence>
<feature type="compositionally biased region" description="Low complexity" evidence="6">
    <location>
        <begin position="145"/>
        <end position="163"/>
    </location>
</feature>
<evidence type="ECO:0000256" key="5">
    <source>
        <dbReference type="ARBA" id="ARBA00023242"/>
    </source>
</evidence>
<dbReference type="CDD" id="cd00067">
    <property type="entry name" value="GAL4"/>
    <property type="match status" value="2"/>
</dbReference>
<comment type="caution">
    <text evidence="8">The sequence shown here is derived from an EMBL/GenBank/DDBJ whole genome shotgun (WGS) entry which is preliminary data.</text>
</comment>
<dbReference type="InterPro" id="IPR036864">
    <property type="entry name" value="Zn2-C6_fun-type_DNA-bd_sf"/>
</dbReference>
<name>A0ABR1R0B4_9PEZI</name>
<evidence type="ECO:0000256" key="1">
    <source>
        <dbReference type="ARBA" id="ARBA00004123"/>
    </source>
</evidence>
<dbReference type="Gene3D" id="4.10.240.10">
    <property type="entry name" value="Zn(2)-C6 fungal-type DNA-binding domain"/>
    <property type="match status" value="2"/>
</dbReference>
<dbReference type="Proteomes" id="UP001396898">
    <property type="component" value="Unassembled WGS sequence"/>
</dbReference>
<comment type="subcellular location">
    <subcellularLocation>
        <location evidence="1">Nucleus</location>
    </subcellularLocation>
</comment>
<evidence type="ECO:0000256" key="3">
    <source>
        <dbReference type="ARBA" id="ARBA00023015"/>
    </source>
</evidence>
<feature type="region of interest" description="Disordered" evidence="6">
    <location>
        <begin position="604"/>
        <end position="626"/>
    </location>
</feature>
<dbReference type="PROSITE" id="PS00463">
    <property type="entry name" value="ZN2_CY6_FUNGAL_1"/>
    <property type="match status" value="1"/>
</dbReference>
<gene>
    <name evidence="8" type="ORF">PG991_016017</name>
</gene>
<keyword evidence="2" id="KW-0479">Metal-binding</keyword>
<feature type="domain" description="Zn(2)-C6 fungal-type" evidence="7">
    <location>
        <begin position="99"/>
        <end position="129"/>
    </location>
</feature>
<organism evidence="8 9">
    <name type="scientific">Apiospora marii</name>
    <dbReference type="NCBI Taxonomy" id="335849"/>
    <lineage>
        <taxon>Eukaryota</taxon>
        <taxon>Fungi</taxon>
        <taxon>Dikarya</taxon>
        <taxon>Ascomycota</taxon>
        <taxon>Pezizomycotina</taxon>
        <taxon>Sordariomycetes</taxon>
        <taxon>Xylariomycetidae</taxon>
        <taxon>Amphisphaeriales</taxon>
        <taxon>Apiosporaceae</taxon>
        <taxon>Apiospora</taxon>
    </lineage>
</organism>
<sequence length="767" mass="84524">MENKLLFRPLLPGGTAEPTAASAPGPIAISLSTKRQTCLQCRIRKVRCDGHPTTCGNCQRLDFECSFGQTVVGSAAAISASQERVTGLQLPERRRRTKACVQCRARKTRCLGETPECSNCVRKGLVCTYRTSSAPEKKRKQTADLASSGSPGSSRRSQASLSPDAVAHRDNSTEEAGYRGGELPNPAASASFSPLTATGLDPTTLNELVEDYFEHLYPLPSYAFLHKPTVLERCRDAPLDAPLKLALCAITSLLLQRTSHHYRHDLWAQQAEHLLLSPGALCQPSVFRLQALLLLIRYRIERGAFPTAFMLASLAARAAYALRLNYERADFGVLSSLAQEARRRLFWSLFILDDFFSVGLREFELCPRIRCTFNFPAATRRSWLGGRAGRGRWHIRHVALEDLTAAETARSVRNFEQQLDALRASLRPEEQYSTVNLQKCGRGSRAQFVMVHASWHQCYCDLYRVYLPPGYTEAAPSSAVAGVHPVKRGVMQRSCRGHAESILQIVADFWSLTDQSDTESPPLPLLVERDVAVCAFESARIVLFCCASGSPVVDEALVEAALEKTRLCLEMIKRHFAGSASVKTLRLKLERIINSYSARLVTRQHKEALTEPDPPEPRPTSRLSEFARSRQKLSVQSLLLQSDFVDDSDEIVWSNPGSPLDQIVDTATTVVATAPEPAYITSDLEVPTVTTTVAAKVPPPPLSNFGMDPTDFLPITNSNSFGSSLSQGSGSDITDDGLIFNPWIGLHEIGNIYGGMGMSWSMDQESY</sequence>
<reference evidence="8 9" key="1">
    <citation type="submission" date="2023-01" db="EMBL/GenBank/DDBJ databases">
        <title>Analysis of 21 Apiospora genomes using comparative genomics revels a genus with tremendous synthesis potential of carbohydrate active enzymes and secondary metabolites.</title>
        <authorList>
            <person name="Sorensen T."/>
        </authorList>
    </citation>
    <scope>NUCLEOTIDE SEQUENCE [LARGE SCALE GENOMIC DNA]</scope>
    <source>
        <strain evidence="8 9">CBS 20057</strain>
    </source>
</reference>
<feature type="region of interest" description="Disordered" evidence="6">
    <location>
        <begin position="138"/>
        <end position="195"/>
    </location>
</feature>
<evidence type="ECO:0000313" key="8">
    <source>
        <dbReference type="EMBL" id="KAK7994429.1"/>
    </source>
</evidence>
<dbReference type="InterPro" id="IPR050815">
    <property type="entry name" value="TF_fung"/>
</dbReference>
<dbReference type="Pfam" id="PF04082">
    <property type="entry name" value="Fungal_trans"/>
    <property type="match status" value="1"/>
</dbReference>
<keyword evidence="3" id="KW-0805">Transcription regulation</keyword>
<dbReference type="Pfam" id="PF00172">
    <property type="entry name" value="Zn_clus"/>
    <property type="match status" value="2"/>
</dbReference>
<dbReference type="SUPFAM" id="SSF57701">
    <property type="entry name" value="Zn2/Cys6 DNA-binding domain"/>
    <property type="match status" value="2"/>
</dbReference>
<evidence type="ECO:0000313" key="9">
    <source>
        <dbReference type="Proteomes" id="UP001396898"/>
    </source>
</evidence>
<evidence type="ECO:0000256" key="6">
    <source>
        <dbReference type="SAM" id="MobiDB-lite"/>
    </source>
</evidence>
<dbReference type="InterPro" id="IPR007219">
    <property type="entry name" value="XnlR_reg_dom"/>
</dbReference>
<dbReference type="PROSITE" id="PS50048">
    <property type="entry name" value="ZN2_CY6_FUNGAL_2"/>
    <property type="match status" value="2"/>
</dbReference>
<keyword evidence="5" id="KW-0539">Nucleus</keyword>
<protein>
    <recommendedName>
        <fullName evidence="7">Zn(2)-C6 fungal-type domain-containing protein</fullName>
    </recommendedName>
</protein>
<keyword evidence="4" id="KW-0804">Transcription</keyword>